<protein>
    <submittedName>
        <fullName evidence="3">Uncharacterized protein</fullName>
    </submittedName>
</protein>
<sequence length="418" mass="47276">MISLRLPLPSVLHNLPRRFSPLLFSPRPVFSYPSLSLFSFPIFLVWLFSNFSCSLILVVSFFDSLLSAPPPCSSFLFYLLASFFFFFSTFFTSLSFNLFLSFTSSFLLFSICYFFLSLLFSIPSSFFAFSFSPPLPSFLFPFYCCSLFLFYRNSPSSSCHISPITVIALPLPQPSVPPLSYSLICNSYPSVFFFLLLTSSAVLYFLFPFLPLVIIFYFIPFSFLQSSCSPLLPFPFSFLPYSYHNFCLISIVSLSFPLLSSFLSLLLSHILPHPTRSLSPPQNKRCRPHQDSPLPPPQPLPNSPTPPSTPPPNSPNSPSPSQTPTEENKAVLLVIQIPQPKRPADLAPSEGYSPLFLFPCLLSPLFHLSTLYPSFIALSFPPLSFFLPLSFPLSTASFFRLLFLYFSLRFILSLKPRF</sequence>
<reference evidence="3 4" key="1">
    <citation type="submission" date="2018-04" db="EMBL/GenBank/DDBJ databases">
        <authorList>
            <person name="Zhang X."/>
            <person name="Yuan J."/>
            <person name="Li F."/>
            <person name="Xiang J."/>
        </authorList>
    </citation>
    <scope>NUCLEOTIDE SEQUENCE [LARGE SCALE GENOMIC DNA]</scope>
    <source>
        <tissue evidence="3">Muscle</tissue>
    </source>
</reference>
<comment type="caution">
    <text evidence="3">The sequence shown here is derived from an EMBL/GenBank/DDBJ whole genome shotgun (WGS) entry which is preliminary data.</text>
</comment>
<dbReference type="EMBL" id="QCYY01002714">
    <property type="protein sequence ID" value="ROT68142.1"/>
    <property type="molecule type" value="Genomic_DNA"/>
</dbReference>
<feature type="transmembrane region" description="Helical" evidence="2">
    <location>
        <begin position="191"/>
        <end position="223"/>
    </location>
</feature>
<feature type="transmembrane region" description="Helical" evidence="2">
    <location>
        <begin position="74"/>
        <end position="99"/>
    </location>
</feature>
<evidence type="ECO:0000256" key="1">
    <source>
        <dbReference type="SAM" id="MobiDB-lite"/>
    </source>
</evidence>
<feature type="transmembrane region" description="Helical" evidence="2">
    <location>
        <begin position="355"/>
        <end position="380"/>
    </location>
</feature>
<feature type="transmembrane region" description="Helical" evidence="2">
    <location>
        <begin position="386"/>
        <end position="408"/>
    </location>
</feature>
<feature type="compositionally biased region" description="Pro residues" evidence="1">
    <location>
        <begin position="293"/>
        <end position="318"/>
    </location>
</feature>
<dbReference type="Proteomes" id="UP000283509">
    <property type="component" value="Unassembled WGS sequence"/>
</dbReference>
<keyword evidence="2" id="KW-0812">Transmembrane</keyword>
<dbReference type="AlphaFoldDB" id="A0A3R7QI34"/>
<feature type="region of interest" description="Disordered" evidence="1">
    <location>
        <begin position="278"/>
        <end position="325"/>
    </location>
</feature>
<feature type="transmembrane region" description="Helical" evidence="2">
    <location>
        <begin position="135"/>
        <end position="151"/>
    </location>
</feature>
<accession>A0A3R7QI34</accession>
<organism evidence="3 4">
    <name type="scientific">Penaeus vannamei</name>
    <name type="common">Whiteleg shrimp</name>
    <name type="synonym">Litopenaeus vannamei</name>
    <dbReference type="NCBI Taxonomy" id="6689"/>
    <lineage>
        <taxon>Eukaryota</taxon>
        <taxon>Metazoa</taxon>
        <taxon>Ecdysozoa</taxon>
        <taxon>Arthropoda</taxon>
        <taxon>Crustacea</taxon>
        <taxon>Multicrustacea</taxon>
        <taxon>Malacostraca</taxon>
        <taxon>Eumalacostraca</taxon>
        <taxon>Eucarida</taxon>
        <taxon>Decapoda</taxon>
        <taxon>Dendrobranchiata</taxon>
        <taxon>Penaeoidea</taxon>
        <taxon>Penaeidae</taxon>
        <taxon>Penaeus</taxon>
    </lineage>
</organism>
<keyword evidence="4" id="KW-1185">Reference proteome</keyword>
<name>A0A3R7QI34_PENVA</name>
<evidence type="ECO:0000313" key="3">
    <source>
        <dbReference type="EMBL" id="ROT68142.1"/>
    </source>
</evidence>
<evidence type="ECO:0000256" key="2">
    <source>
        <dbReference type="SAM" id="Phobius"/>
    </source>
</evidence>
<keyword evidence="2" id="KW-0472">Membrane</keyword>
<gene>
    <name evidence="3" type="ORF">C7M84_013738</name>
</gene>
<feature type="transmembrane region" description="Helical" evidence="2">
    <location>
        <begin position="243"/>
        <end position="267"/>
    </location>
</feature>
<feature type="transmembrane region" description="Helical" evidence="2">
    <location>
        <begin position="37"/>
        <end position="62"/>
    </location>
</feature>
<keyword evidence="2" id="KW-1133">Transmembrane helix</keyword>
<evidence type="ECO:0000313" key="4">
    <source>
        <dbReference type="Proteomes" id="UP000283509"/>
    </source>
</evidence>
<feature type="transmembrane region" description="Helical" evidence="2">
    <location>
        <begin position="106"/>
        <end position="129"/>
    </location>
</feature>
<reference evidence="3 4" key="2">
    <citation type="submission" date="2019-01" db="EMBL/GenBank/DDBJ databases">
        <title>The decoding of complex shrimp genome reveals the adaptation for benthos swimmer, frequently molting mechanism and breeding impact on genome.</title>
        <authorList>
            <person name="Sun Y."/>
            <person name="Gao Y."/>
            <person name="Yu Y."/>
        </authorList>
    </citation>
    <scope>NUCLEOTIDE SEQUENCE [LARGE SCALE GENOMIC DNA]</scope>
    <source>
        <tissue evidence="3">Muscle</tissue>
    </source>
</reference>
<proteinExistence type="predicted"/>